<sequence length="167" mass="18050">MMAHTLSAILHQTSAVLAGEGVARIDGFDVHDLGIDTVRLHDITAVAGFGLPVGLLIAFSFDQSLLGDILDKATAALPVPEEERELYLRETAAEVVNTVLGLCTADFQLKEATVSLSPPVVMEGVRSIQRRGDAVFASMDIHTDKGAVSVNLFGPRHLFDDRLNYRH</sequence>
<accession>M2Y8J2</accession>
<dbReference type="EMBL" id="AONQ01000036">
    <property type="protein sequence ID" value="EME69371.1"/>
    <property type="molecule type" value="Genomic_DNA"/>
</dbReference>
<keyword evidence="1" id="KW-0145">Chemotaxis</keyword>
<name>M2Y8J2_9PROT</name>
<organism evidence="2 3">
    <name type="scientific">Paramagnetospirillum caucaseum</name>
    <dbReference type="NCBI Taxonomy" id="1244869"/>
    <lineage>
        <taxon>Bacteria</taxon>
        <taxon>Pseudomonadati</taxon>
        <taxon>Pseudomonadota</taxon>
        <taxon>Alphaproteobacteria</taxon>
        <taxon>Rhodospirillales</taxon>
        <taxon>Magnetospirillaceae</taxon>
        <taxon>Paramagnetospirillum</taxon>
    </lineage>
</organism>
<dbReference type="STRING" id="1244869.H261_13808"/>
<dbReference type="Proteomes" id="UP000011744">
    <property type="component" value="Unassembled WGS sequence"/>
</dbReference>
<dbReference type="eggNOG" id="COG1406">
    <property type="taxonomic scope" value="Bacteria"/>
</dbReference>
<keyword evidence="3" id="KW-1185">Reference proteome</keyword>
<comment type="caution">
    <text evidence="2">The sequence shown here is derived from an EMBL/GenBank/DDBJ whole genome shotgun (WGS) entry which is preliminary data.</text>
</comment>
<proteinExistence type="predicted"/>
<dbReference type="AlphaFoldDB" id="M2Y8J2"/>
<dbReference type="SUPFAM" id="SSF103039">
    <property type="entry name" value="CheC-like"/>
    <property type="match status" value="1"/>
</dbReference>
<dbReference type="PATRIC" id="fig|1244869.3.peg.2784"/>
<dbReference type="InterPro" id="IPR028976">
    <property type="entry name" value="CheC-like_sf"/>
</dbReference>
<dbReference type="Gene3D" id="3.40.1550.10">
    <property type="entry name" value="CheC-like"/>
    <property type="match status" value="1"/>
</dbReference>
<evidence type="ECO:0000313" key="3">
    <source>
        <dbReference type="Proteomes" id="UP000011744"/>
    </source>
</evidence>
<dbReference type="GO" id="GO:0006935">
    <property type="term" value="P:chemotaxis"/>
    <property type="evidence" value="ECO:0007669"/>
    <property type="project" value="UniProtKB-KW"/>
</dbReference>
<evidence type="ECO:0000256" key="1">
    <source>
        <dbReference type="ARBA" id="ARBA00022500"/>
    </source>
</evidence>
<reference evidence="2 3" key="1">
    <citation type="journal article" date="2014" name="Genome Announc.">
        <title>Draft Genome Sequence of Magnetospirillum sp. Strain SO-1, a Freshwater Magnetotactic Bacterium Isolated from the Ol'khovka River, Russia.</title>
        <authorList>
            <person name="Grouzdev D.S."/>
            <person name="Dziuba M.V."/>
            <person name="Sukhacheva M.S."/>
            <person name="Mardanov A.V."/>
            <person name="Beletskiy A.V."/>
            <person name="Kuznetsov B.B."/>
            <person name="Skryabin K.G."/>
        </authorList>
    </citation>
    <scope>NUCLEOTIDE SEQUENCE [LARGE SCALE GENOMIC DNA]</scope>
    <source>
        <strain evidence="2 3">SO-1</strain>
    </source>
</reference>
<evidence type="ECO:0000313" key="2">
    <source>
        <dbReference type="EMBL" id="EME69371.1"/>
    </source>
</evidence>
<protein>
    <submittedName>
        <fullName evidence="2">Uncharacterized protein</fullName>
    </submittedName>
</protein>
<gene>
    <name evidence="2" type="ORF">H261_13808</name>
</gene>